<name>A0A0F7K0A7_9GAMM</name>
<dbReference type="AlphaFoldDB" id="A0A0F7K0A7"/>
<protein>
    <submittedName>
        <fullName evidence="2">Sulfurtransferase</fullName>
    </submittedName>
</protein>
<dbReference type="Gene3D" id="3.40.250.10">
    <property type="entry name" value="Rhodanese-like domain"/>
    <property type="match status" value="1"/>
</dbReference>
<evidence type="ECO:0000259" key="1">
    <source>
        <dbReference type="PROSITE" id="PS50206"/>
    </source>
</evidence>
<dbReference type="KEGG" id="seds:AAY24_09740"/>
<dbReference type="GO" id="GO:0016740">
    <property type="term" value="F:transferase activity"/>
    <property type="evidence" value="ECO:0007669"/>
    <property type="project" value="UniProtKB-KW"/>
</dbReference>
<dbReference type="InterPro" id="IPR036873">
    <property type="entry name" value="Rhodanese-like_dom_sf"/>
</dbReference>
<dbReference type="EMBL" id="CP011412">
    <property type="protein sequence ID" value="AKH20590.1"/>
    <property type="molecule type" value="Genomic_DNA"/>
</dbReference>
<keyword evidence="2" id="KW-0808">Transferase</keyword>
<dbReference type="RefSeq" id="WP_046859523.1">
    <property type="nucleotide sequence ID" value="NZ_CP011412.1"/>
</dbReference>
<reference evidence="2 3" key="1">
    <citation type="journal article" date="2015" name="Genome Announc.">
        <title>Complete Genome Sequence of Sedimenticola thiotaurini Strain SIP-G1, a Polyphosphate- and Polyhydroxyalkanoate-Accumulating Sulfur-Oxidizing Gammaproteobacterium Isolated from Salt Marsh Sediments.</title>
        <authorList>
            <person name="Flood B.E."/>
            <person name="Jones D.S."/>
            <person name="Bailey J.V."/>
        </authorList>
    </citation>
    <scope>NUCLEOTIDE SEQUENCE [LARGE SCALE GENOMIC DNA]</scope>
    <source>
        <strain evidence="2 3">SIP-G1</strain>
    </source>
</reference>
<dbReference type="OrthoDB" id="9784513at2"/>
<accession>A0A0F7K0A7</accession>
<dbReference type="Pfam" id="PF00581">
    <property type="entry name" value="Rhodanese"/>
    <property type="match status" value="1"/>
</dbReference>
<gene>
    <name evidence="2" type="ORF">AAY24_09740</name>
</gene>
<dbReference type="SUPFAM" id="SSF52821">
    <property type="entry name" value="Rhodanese/Cell cycle control phosphatase"/>
    <property type="match status" value="1"/>
</dbReference>
<dbReference type="PROSITE" id="PS50206">
    <property type="entry name" value="RHODANESE_3"/>
    <property type="match status" value="1"/>
</dbReference>
<sequence length="236" mass="26252">MVFLTVFSILLTAGPGFGAEEEGQAGKDDVIPLYEGKPYLHVMHKGRSVKVQRVQDPDFELHGYYAKTSRHCPPFCIGPMDADPAVKTIGEVEVFNFMENQLRDGNGLLIDARTPEWHAKGTIPGSINVPFTDLTKSADDPEMIEALLLFGAKQRESVGAMTQKLEEWGVLDAKYMTDQWDFSDCKELVLWCNGPACGQSPRAIRGLLAVGYPAEKLHYYRGGMQVWQLFGLTTVH</sequence>
<proteinExistence type="predicted"/>
<evidence type="ECO:0000313" key="2">
    <source>
        <dbReference type="EMBL" id="AKH20590.1"/>
    </source>
</evidence>
<organism evidence="2 3">
    <name type="scientific">Sedimenticola thiotaurini</name>
    <dbReference type="NCBI Taxonomy" id="1543721"/>
    <lineage>
        <taxon>Bacteria</taxon>
        <taxon>Pseudomonadati</taxon>
        <taxon>Pseudomonadota</taxon>
        <taxon>Gammaproteobacteria</taxon>
        <taxon>Chromatiales</taxon>
        <taxon>Sedimenticolaceae</taxon>
        <taxon>Sedimenticola</taxon>
    </lineage>
</organism>
<dbReference type="SMART" id="SM00450">
    <property type="entry name" value="RHOD"/>
    <property type="match status" value="1"/>
</dbReference>
<keyword evidence="3" id="KW-1185">Reference proteome</keyword>
<evidence type="ECO:0000313" key="3">
    <source>
        <dbReference type="Proteomes" id="UP000034410"/>
    </source>
</evidence>
<dbReference type="CDD" id="cd00158">
    <property type="entry name" value="RHOD"/>
    <property type="match status" value="1"/>
</dbReference>
<dbReference type="InterPro" id="IPR001763">
    <property type="entry name" value="Rhodanese-like_dom"/>
</dbReference>
<feature type="domain" description="Rhodanese" evidence="1">
    <location>
        <begin position="103"/>
        <end position="236"/>
    </location>
</feature>
<dbReference type="Proteomes" id="UP000034410">
    <property type="component" value="Chromosome"/>
</dbReference>